<feature type="transmembrane region" description="Helical" evidence="1">
    <location>
        <begin position="88"/>
        <end position="107"/>
    </location>
</feature>
<keyword evidence="1" id="KW-0812">Transmembrane</keyword>
<protein>
    <recommendedName>
        <fullName evidence="3">Phosphatidate cytidylyltransferase</fullName>
    </recommendedName>
</protein>
<keyword evidence="1" id="KW-0472">Membrane</keyword>
<evidence type="ECO:0000256" key="1">
    <source>
        <dbReference type="SAM" id="Phobius"/>
    </source>
</evidence>
<feature type="transmembrane region" description="Helical" evidence="1">
    <location>
        <begin position="65"/>
        <end position="82"/>
    </location>
</feature>
<reference evidence="2" key="1">
    <citation type="journal article" date="2008" name="ISME J.">
        <title>Genomic patterns of recombination, clonal divergence and environment in marine microbial populations.</title>
        <authorList>
            <person name="Konstantinidis K.T."/>
            <person name="Delong E.F."/>
        </authorList>
    </citation>
    <scope>NUCLEOTIDE SEQUENCE</scope>
</reference>
<evidence type="ECO:0000313" key="2">
    <source>
        <dbReference type="EMBL" id="ABZ07912.1"/>
    </source>
</evidence>
<dbReference type="AlphaFoldDB" id="B3T5Q3"/>
<name>B3T5Q3_9ZZZZ</name>
<evidence type="ECO:0008006" key="3">
    <source>
        <dbReference type="Google" id="ProtNLM"/>
    </source>
</evidence>
<accession>B3T5Q3</accession>
<proteinExistence type="predicted"/>
<sequence>MKLPGSIRFFRKPDHISFLIGLIFIFVSIFTNTFETKLASLIFFTFTICYETYEISKGNRQIFKVDHIAFVIGYIVLIVSFWEDVILLLIISAILFIFTLSFEIYTVRKNDLKNQQK</sequence>
<gene>
    <name evidence="2" type="ORF">ALOHA_HF4000ANIW141K23ctg1g22</name>
</gene>
<keyword evidence="1" id="KW-1133">Transmembrane helix</keyword>
<feature type="transmembrane region" description="Helical" evidence="1">
    <location>
        <begin position="12"/>
        <end position="30"/>
    </location>
</feature>
<dbReference type="EMBL" id="EU016612">
    <property type="protein sequence ID" value="ABZ07912.1"/>
    <property type="molecule type" value="Genomic_DNA"/>
</dbReference>
<organism evidence="2">
    <name type="scientific">uncultured marine microorganism HF4000_ANIW141K23</name>
    <dbReference type="NCBI Taxonomy" id="455538"/>
    <lineage>
        <taxon>unclassified sequences</taxon>
        <taxon>environmental samples</taxon>
    </lineage>
</organism>